<organism evidence="13 14">
    <name type="scientific">Lipomyces tetrasporus</name>
    <dbReference type="NCBI Taxonomy" id="54092"/>
    <lineage>
        <taxon>Eukaryota</taxon>
        <taxon>Fungi</taxon>
        <taxon>Dikarya</taxon>
        <taxon>Ascomycota</taxon>
        <taxon>Saccharomycotina</taxon>
        <taxon>Lipomycetes</taxon>
        <taxon>Lipomycetales</taxon>
        <taxon>Lipomycetaceae</taxon>
        <taxon>Lipomyces</taxon>
    </lineage>
</organism>
<dbReference type="InterPro" id="IPR050386">
    <property type="entry name" value="Glycosyl_hydrolase_5"/>
</dbReference>
<evidence type="ECO:0000256" key="6">
    <source>
        <dbReference type="ARBA" id="ARBA00023295"/>
    </source>
</evidence>
<evidence type="ECO:0000256" key="1">
    <source>
        <dbReference type="ARBA" id="ARBA00004613"/>
    </source>
</evidence>
<comment type="caution">
    <text evidence="13">The sequence shown here is derived from an EMBL/GenBank/DDBJ whole genome shotgun (WGS) entry which is preliminary data.</text>
</comment>
<evidence type="ECO:0000256" key="9">
    <source>
        <dbReference type="ARBA" id="ARBA00038929"/>
    </source>
</evidence>
<evidence type="ECO:0000256" key="2">
    <source>
        <dbReference type="ARBA" id="ARBA00005641"/>
    </source>
</evidence>
<dbReference type="InterPro" id="IPR001547">
    <property type="entry name" value="Glyco_hydro_5"/>
</dbReference>
<keyword evidence="7" id="KW-0961">Cell wall biogenesis/degradation</keyword>
<evidence type="ECO:0000259" key="12">
    <source>
        <dbReference type="Pfam" id="PF00150"/>
    </source>
</evidence>
<dbReference type="GeneID" id="80881774"/>
<keyword evidence="4" id="KW-0732">Signal</keyword>
<gene>
    <name evidence="13" type="ORF">POJ06DRAFT_245155</name>
</gene>
<dbReference type="GO" id="GO:0009986">
    <property type="term" value="C:cell surface"/>
    <property type="evidence" value="ECO:0007669"/>
    <property type="project" value="TreeGrafter"/>
</dbReference>
<evidence type="ECO:0000256" key="7">
    <source>
        <dbReference type="ARBA" id="ARBA00023316"/>
    </source>
</evidence>
<dbReference type="GO" id="GO:0004338">
    <property type="term" value="F:glucan exo-1,3-beta-glucosidase activity"/>
    <property type="evidence" value="ECO:0007669"/>
    <property type="project" value="UniProtKB-EC"/>
</dbReference>
<evidence type="ECO:0000256" key="3">
    <source>
        <dbReference type="ARBA" id="ARBA00022525"/>
    </source>
</evidence>
<keyword evidence="14" id="KW-1185">Reference proteome</keyword>
<sequence>MPVTIGRPIPLLRSYISNSFALQLSLVKLVSACIRSLPVSEQLYTYIETSAADSRSLSSSRLQAAMARLASLLCTIVALLSAVVAVPAPQTSGPGKRWLNFGYGLGDKVRGVNLGGWLVLEPYINLSLFRQFPDDNIPIDEYHFCQQLGKEECSSQLQAHWASWVTADDFAQMKAAGLNHVRIPIGYWAFQTLDSDPYVQGQIPYLEQALQWARQNDIKVWIDLHGAPGSQNGFDNSGLRDSLAWQTDGDLDVTLSVMTTMISKYAAPEWNDVITAIQPINEPLGPVLDRSKIEAYYDWSYNQLRNVEGSDIVLSIHDAFYPTTSWNSFLQFPEYTNVILDHHAYQVFSPGEVARDQAAHLGQTCVEGQNIRATTLWTVVGEWSAALTDCAQWLNGVYRGARYDGSYLDNGGSYYIGSCASRYDFSTWSDQDKANSRQYVEAQMDAYEQGQGWIFWCWKTENAVEWDFSFLLKNGIIPQPLDSRQFPTACTY</sequence>
<keyword evidence="11" id="KW-1133">Transmembrane helix</keyword>
<name>A0AAD7VUN0_9ASCO</name>
<keyword evidence="11" id="KW-0812">Transmembrane</keyword>
<dbReference type="GO" id="GO:0009251">
    <property type="term" value="P:glucan catabolic process"/>
    <property type="evidence" value="ECO:0007669"/>
    <property type="project" value="TreeGrafter"/>
</dbReference>
<dbReference type="Pfam" id="PF00150">
    <property type="entry name" value="Cellulase"/>
    <property type="match status" value="1"/>
</dbReference>
<dbReference type="GO" id="GO:0005576">
    <property type="term" value="C:extracellular region"/>
    <property type="evidence" value="ECO:0007669"/>
    <property type="project" value="UniProtKB-SubCell"/>
</dbReference>
<comment type="catalytic activity">
    <reaction evidence="8">
        <text>Successive hydrolysis of beta-D-glucose units from the non-reducing ends of (1-&gt;3)-beta-D-glucans, releasing alpha-glucose.</text>
        <dbReference type="EC" id="3.2.1.58"/>
    </reaction>
</comment>
<evidence type="ECO:0000313" key="14">
    <source>
        <dbReference type="Proteomes" id="UP001217417"/>
    </source>
</evidence>
<reference evidence="13" key="1">
    <citation type="submission" date="2023-03" db="EMBL/GenBank/DDBJ databases">
        <title>Near-Complete genome sequence of Lipomyces tetrasporous NRRL Y-64009, an oleaginous yeast capable of growing on lignocellulosic hydrolysates.</title>
        <authorList>
            <consortium name="Lawrence Berkeley National Laboratory"/>
            <person name="Jagtap S.S."/>
            <person name="Liu J.-J."/>
            <person name="Walukiewicz H.E."/>
            <person name="Pangilinan J."/>
            <person name="Lipzen A."/>
            <person name="Ahrendt S."/>
            <person name="Koriabine M."/>
            <person name="Cobaugh K."/>
            <person name="Salamov A."/>
            <person name="Yoshinaga Y."/>
            <person name="Ng V."/>
            <person name="Daum C."/>
            <person name="Grigoriev I.V."/>
            <person name="Slininger P.J."/>
            <person name="Dien B.S."/>
            <person name="Jin Y.-S."/>
            <person name="Rao C.V."/>
        </authorList>
    </citation>
    <scope>NUCLEOTIDE SEQUENCE</scope>
    <source>
        <strain evidence="13">NRRL Y-64009</strain>
    </source>
</reference>
<dbReference type="FunFam" id="3.20.20.80:FF:000033">
    <property type="entry name" value="Glucan 1,3-beta-glucosidase A"/>
    <property type="match status" value="1"/>
</dbReference>
<dbReference type="AlphaFoldDB" id="A0AAD7VUN0"/>
<feature type="transmembrane region" description="Helical" evidence="11">
    <location>
        <begin position="65"/>
        <end position="86"/>
    </location>
</feature>
<keyword evidence="11" id="KW-0472">Membrane</keyword>
<evidence type="ECO:0000256" key="10">
    <source>
        <dbReference type="RuleBase" id="RU361153"/>
    </source>
</evidence>
<keyword evidence="3" id="KW-0964">Secreted</keyword>
<comment type="subcellular location">
    <subcellularLocation>
        <location evidence="1">Secreted</location>
    </subcellularLocation>
</comment>
<dbReference type="EC" id="3.2.1.58" evidence="9"/>
<dbReference type="PANTHER" id="PTHR31297:SF1">
    <property type="entry name" value="GLUCAN 1,3-BETA-GLUCOSIDASE I_II-RELATED"/>
    <property type="match status" value="1"/>
</dbReference>
<dbReference type="RefSeq" id="XP_056046073.1">
    <property type="nucleotide sequence ID" value="XM_056186608.1"/>
</dbReference>
<proteinExistence type="inferred from homology"/>
<dbReference type="SUPFAM" id="SSF51445">
    <property type="entry name" value="(Trans)glycosidases"/>
    <property type="match status" value="1"/>
</dbReference>
<protein>
    <recommendedName>
        <fullName evidence="9">glucan 1,3-beta-glucosidase</fullName>
        <ecNumber evidence="9">3.2.1.58</ecNumber>
    </recommendedName>
</protein>
<dbReference type="Gene3D" id="3.20.20.80">
    <property type="entry name" value="Glycosidases"/>
    <property type="match status" value="1"/>
</dbReference>
<evidence type="ECO:0000256" key="5">
    <source>
        <dbReference type="ARBA" id="ARBA00022801"/>
    </source>
</evidence>
<dbReference type="PANTHER" id="PTHR31297">
    <property type="entry name" value="GLUCAN ENDO-1,6-BETA-GLUCOSIDASE B"/>
    <property type="match status" value="1"/>
</dbReference>
<evidence type="ECO:0000256" key="4">
    <source>
        <dbReference type="ARBA" id="ARBA00022729"/>
    </source>
</evidence>
<keyword evidence="6 10" id="KW-0326">Glycosidase</keyword>
<evidence type="ECO:0000256" key="8">
    <source>
        <dbReference type="ARBA" id="ARBA00036824"/>
    </source>
</evidence>
<accession>A0AAD7VUN0</accession>
<feature type="domain" description="Glycoside hydrolase family 5" evidence="12">
    <location>
        <begin position="155"/>
        <end position="460"/>
    </location>
</feature>
<comment type="similarity">
    <text evidence="2 10">Belongs to the glycosyl hydrolase 5 (cellulase A) family.</text>
</comment>
<dbReference type="InterPro" id="IPR017853">
    <property type="entry name" value="GH"/>
</dbReference>
<dbReference type="Proteomes" id="UP001217417">
    <property type="component" value="Unassembled WGS sequence"/>
</dbReference>
<evidence type="ECO:0000256" key="11">
    <source>
        <dbReference type="SAM" id="Phobius"/>
    </source>
</evidence>
<keyword evidence="5 10" id="KW-0378">Hydrolase</keyword>
<dbReference type="GO" id="GO:0071555">
    <property type="term" value="P:cell wall organization"/>
    <property type="evidence" value="ECO:0007669"/>
    <property type="project" value="UniProtKB-KW"/>
</dbReference>
<evidence type="ECO:0000313" key="13">
    <source>
        <dbReference type="EMBL" id="KAJ8102623.1"/>
    </source>
</evidence>
<dbReference type="EMBL" id="JARPMG010000002">
    <property type="protein sequence ID" value="KAJ8102623.1"/>
    <property type="molecule type" value="Genomic_DNA"/>
</dbReference>